<dbReference type="Gene3D" id="3.30.420.40">
    <property type="match status" value="1"/>
</dbReference>
<dbReference type="EC" id="2.7.1.33" evidence="6 16"/>
<evidence type="ECO:0000256" key="14">
    <source>
        <dbReference type="ARBA" id="ARBA00038036"/>
    </source>
</evidence>
<feature type="binding site" evidence="16">
    <location>
        <position position="120"/>
    </location>
    <ligand>
        <name>ATP</name>
        <dbReference type="ChEBI" id="CHEBI:30616"/>
    </ligand>
</feature>
<comment type="caution">
    <text evidence="17">The sequence shown here is derived from an EMBL/GenBank/DDBJ whole genome shotgun (WGS) entry which is preliminary data.</text>
</comment>
<gene>
    <name evidence="16" type="primary">coaX</name>
    <name evidence="17" type="ORF">BHV66_01025</name>
</gene>
<evidence type="ECO:0000256" key="10">
    <source>
        <dbReference type="ARBA" id="ARBA00022777"/>
    </source>
</evidence>
<keyword evidence="7 16" id="KW-0963">Cytoplasm</keyword>
<dbReference type="UniPathway" id="UPA00241">
    <property type="reaction ID" value="UER00352"/>
</dbReference>
<dbReference type="GO" id="GO:0046872">
    <property type="term" value="F:metal ion binding"/>
    <property type="evidence" value="ECO:0007669"/>
    <property type="project" value="UniProtKB-KW"/>
</dbReference>
<keyword evidence="8 16" id="KW-0808">Transferase</keyword>
<dbReference type="GO" id="GO:0004594">
    <property type="term" value="F:pantothenate kinase activity"/>
    <property type="evidence" value="ECO:0007669"/>
    <property type="project" value="UniProtKB-UniRule"/>
</dbReference>
<evidence type="ECO:0000256" key="9">
    <source>
        <dbReference type="ARBA" id="ARBA00022741"/>
    </source>
</evidence>
<evidence type="ECO:0000256" key="3">
    <source>
        <dbReference type="ARBA" id="ARBA00004496"/>
    </source>
</evidence>
<dbReference type="HAMAP" id="MF_01274">
    <property type="entry name" value="Pantothen_kinase_3"/>
    <property type="match status" value="1"/>
</dbReference>
<evidence type="ECO:0000256" key="11">
    <source>
        <dbReference type="ARBA" id="ARBA00022840"/>
    </source>
</evidence>
<dbReference type="InterPro" id="IPR043129">
    <property type="entry name" value="ATPase_NBD"/>
</dbReference>
<evidence type="ECO:0000256" key="1">
    <source>
        <dbReference type="ARBA" id="ARBA00001206"/>
    </source>
</evidence>
<keyword evidence="11 16" id="KW-0067">ATP-binding</keyword>
<sequence>MNLTIDMGNTRVKYAVFDGGTVVSDGCSEEFDEAVIDRILAAHPGITQAIVATTRGPVDDTVALVRRRIGRCLRLSPQLPLPIRNGYTTPETLGEDRLAAAVGAASLYPGRNLLIVDFGTAITIDQVSADGVFRGGNISPGVQMRFRALHDYTAALPLCESCEDQTLLGRSTVEAIRQGVMNGIAFEIEGYIARLFPEIDALSIIFTGGDAKFFVKRIKNTIFAHCDLVFLGLNRILEYNASEESRR</sequence>
<evidence type="ECO:0000256" key="5">
    <source>
        <dbReference type="ARBA" id="ARBA00011738"/>
    </source>
</evidence>
<dbReference type="InterPro" id="IPR004619">
    <property type="entry name" value="Type_III_PanK"/>
</dbReference>
<dbReference type="PANTHER" id="PTHR34265:SF1">
    <property type="entry name" value="TYPE III PANTOTHENATE KINASE"/>
    <property type="match status" value="1"/>
</dbReference>
<dbReference type="SUPFAM" id="SSF53067">
    <property type="entry name" value="Actin-like ATPase domain"/>
    <property type="match status" value="2"/>
</dbReference>
<evidence type="ECO:0000256" key="13">
    <source>
        <dbReference type="ARBA" id="ARBA00022993"/>
    </source>
</evidence>
<accession>A0A1Q6FCT8</accession>
<feature type="binding site" evidence="16">
    <location>
        <begin position="94"/>
        <end position="97"/>
    </location>
    <ligand>
        <name>substrate</name>
    </ligand>
</feature>
<protein>
    <recommendedName>
        <fullName evidence="15 16">Type III pantothenate kinase</fullName>
        <ecNumber evidence="6 16">2.7.1.33</ecNumber>
    </recommendedName>
    <alternativeName>
        <fullName evidence="16">PanK-III</fullName>
    </alternativeName>
    <alternativeName>
        <fullName evidence="16">Pantothenic acid kinase</fullName>
    </alternativeName>
</protein>
<organism evidence="17 18">
    <name type="scientific">Alistipes putredinis</name>
    <dbReference type="NCBI Taxonomy" id="28117"/>
    <lineage>
        <taxon>Bacteria</taxon>
        <taxon>Pseudomonadati</taxon>
        <taxon>Bacteroidota</taxon>
        <taxon>Bacteroidia</taxon>
        <taxon>Bacteroidales</taxon>
        <taxon>Rikenellaceae</taxon>
        <taxon>Alistipes</taxon>
    </lineage>
</organism>
<evidence type="ECO:0000313" key="17">
    <source>
        <dbReference type="EMBL" id="OKY96678.1"/>
    </source>
</evidence>
<feature type="active site" description="Proton acceptor" evidence="16">
    <location>
        <position position="96"/>
    </location>
</feature>
<reference evidence="17 18" key="1">
    <citation type="journal article" date="2016" name="Nat. Biotechnol.">
        <title>Measurement of bacterial replication rates in microbial communities.</title>
        <authorList>
            <person name="Brown C.T."/>
            <person name="Olm M.R."/>
            <person name="Thomas B.C."/>
            <person name="Banfield J.F."/>
        </authorList>
    </citation>
    <scope>NUCLEOTIDE SEQUENCE [LARGE SCALE GENOMIC DNA]</scope>
    <source>
        <strain evidence="17">CAG:67_53_122</strain>
    </source>
</reference>
<comment type="catalytic activity">
    <reaction evidence="1 16">
        <text>(R)-pantothenate + ATP = (R)-4'-phosphopantothenate + ADP + H(+)</text>
        <dbReference type="Rhea" id="RHEA:16373"/>
        <dbReference type="ChEBI" id="CHEBI:10986"/>
        <dbReference type="ChEBI" id="CHEBI:15378"/>
        <dbReference type="ChEBI" id="CHEBI:29032"/>
        <dbReference type="ChEBI" id="CHEBI:30616"/>
        <dbReference type="ChEBI" id="CHEBI:456216"/>
        <dbReference type="EC" id="2.7.1.33"/>
    </reaction>
</comment>
<dbReference type="STRING" id="28117.BHV66_01025"/>
<evidence type="ECO:0000256" key="2">
    <source>
        <dbReference type="ARBA" id="ARBA00001958"/>
    </source>
</evidence>
<proteinExistence type="inferred from homology"/>
<dbReference type="AlphaFoldDB" id="A0A1Q6FCT8"/>
<evidence type="ECO:0000256" key="15">
    <source>
        <dbReference type="ARBA" id="ARBA00040883"/>
    </source>
</evidence>
<comment type="similarity">
    <text evidence="14 16">Belongs to the type III pantothenate kinase family.</text>
</comment>
<evidence type="ECO:0000256" key="4">
    <source>
        <dbReference type="ARBA" id="ARBA00005225"/>
    </source>
</evidence>
<comment type="function">
    <text evidence="16">Catalyzes the phosphorylation of pantothenate (Pan), the first step in CoA biosynthesis.</text>
</comment>
<evidence type="ECO:0000256" key="16">
    <source>
        <dbReference type="HAMAP-Rule" id="MF_01274"/>
    </source>
</evidence>
<keyword evidence="10 16" id="KW-0418">Kinase</keyword>
<dbReference type="GeneID" id="73804249"/>
<comment type="pathway">
    <text evidence="4 16">Cofactor biosynthesis; coenzyme A biosynthesis; CoA from (R)-pantothenate: step 1/5.</text>
</comment>
<evidence type="ECO:0000256" key="7">
    <source>
        <dbReference type="ARBA" id="ARBA00022490"/>
    </source>
</evidence>
<evidence type="ECO:0000256" key="6">
    <source>
        <dbReference type="ARBA" id="ARBA00012102"/>
    </source>
</evidence>
<dbReference type="GO" id="GO:0005737">
    <property type="term" value="C:cytoplasm"/>
    <property type="evidence" value="ECO:0007669"/>
    <property type="project" value="UniProtKB-SubCell"/>
</dbReference>
<dbReference type="Proteomes" id="UP000187417">
    <property type="component" value="Unassembled WGS sequence"/>
</dbReference>
<dbReference type="EMBL" id="MNQH01000001">
    <property type="protein sequence ID" value="OKY96678.1"/>
    <property type="molecule type" value="Genomic_DNA"/>
</dbReference>
<dbReference type="CDD" id="cd24015">
    <property type="entry name" value="ASKHA_NBD_PanK-III"/>
    <property type="match status" value="1"/>
</dbReference>
<comment type="cofactor">
    <cofactor evidence="2">
        <name>K(+)</name>
        <dbReference type="ChEBI" id="CHEBI:29103"/>
    </cofactor>
</comment>
<dbReference type="Pfam" id="PF03309">
    <property type="entry name" value="Pan_kinase"/>
    <property type="match status" value="1"/>
</dbReference>
<keyword evidence="16" id="KW-0479">Metal-binding</keyword>
<comment type="cofactor">
    <cofactor evidence="16">
        <name>NH4(+)</name>
        <dbReference type="ChEBI" id="CHEBI:28938"/>
    </cofactor>
    <cofactor evidence="16">
        <name>K(+)</name>
        <dbReference type="ChEBI" id="CHEBI:29103"/>
    </cofactor>
    <text evidence="16">A monovalent cation. Ammonium or potassium.</text>
</comment>
<dbReference type="GO" id="GO:0005524">
    <property type="term" value="F:ATP binding"/>
    <property type="evidence" value="ECO:0007669"/>
    <property type="project" value="UniProtKB-UniRule"/>
</dbReference>
<dbReference type="GO" id="GO:0015937">
    <property type="term" value="P:coenzyme A biosynthetic process"/>
    <property type="evidence" value="ECO:0007669"/>
    <property type="project" value="UniProtKB-UniRule"/>
</dbReference>
<evidence type="ECO:0000256" key="8">
    <source>
        <dbReference type="ARBA" id="ARBA00022679"/>
    </source>
</evidence>
<keyword evidence="12 16" id="KW-0630">Potassium</keyword>
<feature type="binding site" evidence="16">
    <location>
        <begin position="6"/>
        <end position="13"/>
    </location>
    <ligand>
        <name>ATP</name>
        <dbReference type="ChEBI" id="CHEBI:30616"/>
    </ligand>
</feature>
<evidence type="ECO:0000313" key="18">
    <source>
        <dbReference type="Proteomes" id="UP000187417"/>
    </source>
</evidence>
<dbReference type="NCBIfam" id="TIGR00671">
    <property type="entry name" value="baf"/>
    <property type="match status" value="1"/>
</dbReference>
<comment type="subcellular location">
    <subcellularLocation>
        <location evidence="3 16">Cytoplasm</location>
    </subcellularLocation>
</comment>
<feature type="binding site" evidence="16">
    <location>
        <position position="117"/>
    </location>
    <ligand>
        <name>K(+)</name>
        <dbReference type="ChEBI" id="CHEBI:29103"/>
    </ligand>
</feature>
<keyword evidence="9 16" id="KW-0547">Nucleotide-binding</keyword>
<comment type="subunit">
    <text evidence="5 16">Homodimer.</text>
</comment>
<evidence type="ECO:0000256" key="12">
    <source>
        <dbReference type="ARBA" id="ARBA00022958"/>
    </source>
</evidence>
<dbReference type="RefSeq" id="WP_004330227.1">
    <property type="nucleotide sequence ID" value="NZ_BAAFKT010000023.1"/>
</dbReference>
<keyword evidence="13 16" id="KW-0173">Coenzyme A biosynthesis</keyword>
<dbReference type="PANTHER" id="PTHR34265">
    <property type="entry name" value="TYPE III PANTOTHENATE KINASE"/>
    <property type="match status" value="1"/>
</dbReference>
<feature type="binding site" evidence="16">
    <location>
        <position position="172"/>
    </location>
    <ligand>
        <name>substrate</name>
    </ligand>
</feature>
<name>A0A1Q6FCT8_9BACT</name>
<feature type="binding site" evidence="16">
    <location>
        <position position="87"/>
    </location>
    <ligand>
        <name>substrate</name>
    </ligand>
</feature>